<sequence>MKSVSELEEPNRALFLLLRRSSRDSNLLQTGTEIRRSPREVALSGEEPLSRLLGGTNTPHEEFMDPTDIGAEKNEIIMKPR</sequence>
<feature type="region of interest" description="Disordered" evidence="1">
    <location>
        <begin position="38"/>
        <end position="81"/>
    </location>
</feature>
<dbReference type="AlphaFoldDB" id="A0A8X7CSU2"/>
<organism evidence="2 3">
    <name type="scientific">Trichonephila inaurata madagascariensis</name>
    <dbReference type="NCBI Taxonomy" id="2747483"/>
    <lineage>
        <taxon>Eukaryota</taxon>
        <taxon>Metazoa</taxon>
        <taxon>Ecdysozoa</taxon>
        <taxon>Arthropoda</taxon>
        <taxon>Chelicerata</taxon>
        <taxon>Arachnida</taxon>
        <taxon>Araneae</taxon>
        <taxon>Araneomorphae</taxon>
        <taxon>Entelegynae</taxon>
        <taxon>Araneoidea</taxon>
        <taxon>Nephilidae</taxon>
        <taxon>Trichonephila</taxon>
        <taxon>Trichonephila inaurata</taxon>
    </lineage>
</organism>
<accession>A0A8X7CSU2</accession>
<evidence type="ECO:0000313" key="2">
    <source>
        <dbReference type="EMBL" id="GFY77345.1"/>
    </source>
</evidence>
<dbReference type="Proteomes" id="UP000886998">
    <property type="component" value="Unassembled WGS sequence"/>
</dbReference>
<evidence type="ECO:0000256" key="1">
    <source>
        <dbReference type="SAM" id="MobiDB-lite"/>
    </source>
</evidence>
<feature type="compositionally biased region" description="Basic and acidic residues" evidence="1">
    <location>
        <begin position="70"/>
        <end position="81"/>
    </location>
</feature>
<proteinExistence type="predicted"/>
<dbReference type="EMBL" id="BMAV01022422">
    <property type="protein sequence ID" value="GFY77345.1"/>
    <property type="molecule type" value="Genomic_DNA"/>
</dbReference>
<name>A0A8X7CSU2_9ARAC</name>
<comment type="caution">
    <text evidence="2">The sequence shown here is derived from an EMBL/GenBank/DDBJ whole genome shotgun (WGS) entry which is preliminary data.</text>
</comment>
<evidence type="ECO:0000313" key="3">
    <source>
        <dbReference type="Proteomes" id="UP000886998"/>
    </source>
</evidence>
<keyword evidence="3" id="KW-1185">Reference proteome</keyword>
<gene>
    <name evidence="2" type="ORF">TNIN_176261</name>
</gene>
<protein>
    <submittedName>
        <fullName evidence="2">Uncharacterized protein</fullName>
    </submittedName>
</protein>
<reference evidence="2" key="1">
    <citation type="submission" date="2020-08" db="EMBL/GenBank/DDBJ databases">
        <title>Multicomponent nature underlies the extraordinary mechanical properties of spider dragline silk.</title>
        <authorList>
            <person name="Kono N."/>
            <person name="Nakamura H."/>
            <person name="Mori M."/>
            <person name="Yoshida Y."/>
            <person name="Ohtoshi R."/>
            <person name="Malay A.D."/>
            <person name="Moran D.A.P."/>
            <person name="Tomita M."/>
            <person name="Numata K."/>
            <person name="Arakawa K."/>
        </authorList>
    </citation>
    <scope>NUCLEOTIDE SEQUENCE</scope>
</reference>